<organism evidence="1 2">
    <name type="scientific">Limosilactobacillus reuteri</name>
    <name type="common">Lactobacillus reuteri</name>
    <dbReference type="NCBI Taxonomy" id="1598"/>
    <lineage>
        <taxon>Bacteria</taxon>
        <taxon>Bacillati</taxon>
        <taxon>Bacillota</taxon>
        <taxon>Bacilli</taxon>
        <taxon>Lactobacillales</taxon>
        <taxon>Lactobacillaceae</taxon>
        <taxon>Limosilactobacillus</taxon>
    </lineage>
</organism>
<name>A0A2S1EU65_LIMRT</name>
<accession>A0A2S1EU65</accession>
<sequence length="45" mass="5046">MAEKKFTRDELAKYNGDGEKPHYMAIDGLVYDITDAPKKGISIKS</sequence>
<protein>
    <submittedName>
        <fullName evidence="1">Cytochrome B5</fullName>
    </submittedName>
</protein>
<dbReference type="AlphaFoldDB" id="A0A2S1EU65"/>
<evidence type="ECO:0000313" key="2">
    <source>
        <dbReference type="Proteomes" id="UP000244369"/>
    </source>
</evidence>
<evidence type="ECO:0000313" key="1">
    <source>
        <dbReference type="EMBL" id="AWD63446.1"/>
    </source>
</evidence>
<gene>
    <name evidence="1" type="ORF">LWHH1689_2165</name>
</gene>
<dbReference type="Proteomes" id="UP000244369">
    <property type="component" value="Chromosome"/>
</dbReference>
<dbReference type="EMBL" id="CP027805">
    <property type="protein sequence ID" value="AWD63446.1"/>
    <property type="molecule type" value="Genomic_DNA"/>
</dbReference>
<dbReference type="Gene3D" id="3.10.120.10">
    <property type="entry name" value="Cytochrome b5-like heme/steroid binding domain"/>
    <property type="match status" value="1"/>
</dbReference>
<proteinExistence type="predicted"/>
<reference evidence="1 2" key="1">
    <citation type="submission" date="2018-03" db="EMBL/GenBank/DDBJ databases">
        <title>Complete Genome Sequence of the Chinese traditional Highland Barley wine Isolate Lactobacillus reuteri WHH1689.</title>
        <authorList>
            <person name="Chen S."/>
            <person name="Chen L."/>
            <person name="Chen L."/>
            <person name="Li Y."/>
        </authorList>
    </citation>
    <scope>NUCLEOTIDE SEQUENCE [LARGE SCALE GENOMIC DNA]</scope>
    <source>
        <strain evidence="1 2">WHH1689</strain>
    </source>
</reference>
<dbReference type="SUPFAM" id="SSF55856">
    <property type="entry name" value="Cytochrome b5-like heme/steroid binding domain"/>
    <property type="match status" value="1"/>
</dbReference>
<dbReference type="InterPro" id="IPR036400">
    <property type="entry name" value="Cyt_B5-like_heme/steroid_sf"/>
</dbReference>